<name>A0A3N4HFB2_ASCIM</name>
<organism evidence="2 3">
    <name type="scientific">Ascobolus immersus RN42</name>
    <dbReference type="NCBI Taxonomy" id="1160509"/>
    <lineage>
        <taxon>Eukaryota</taxon>
        <taxon>Fungi</taxon>
        <taxon>Dikarya</taxon>
        <taxon>Ascomycota</taxon>
        <taxon>Pezizomycotina</taxon>
        <taxon>Pezizomycetes</taxon>
        <taxon>Pezizales</taxon>
        <taxon>Ascobolaceae</taxon>
        <taxon>Ascobolus</taxon>
    </lineage>
</organism>
<feature type="compositionally biased region" description="Polar residues" evidence="1">
    <location>
        <begin position="297"/>
        <end position="308"/>
    </location>
</feature>
<evidence type="ECO:0000256" key="1">
    <source>
        <dbReference type="SAM" id="MobiDB-lite"/>
    </source>
</evidence>
<evidence type="ECO:0000313" key="3">
    <source>
        <dbReference type="Proteomes" id="UP000275078"/>
    </source>
</evidence>
<feature type="region of interest" description="Disordered" evidence="1">
    <location>
        <begin position="360"/>
        <end position="384"/>
    </location>
</feature>
<dbReference type="AlphaFoldDB" id="A0A3N4HFB2"/>
<sequence>MMDGDSANESSSFSVSLGSKFPDLCLAEDDASYALVLKIWWNGEWGLGQREFFIWRGGEWNPGVEAMHVPKMVNASHTPALKILGNKGVEREREGKPCPGLPECRILSVSIRPTRVRGNLVSKAKDAALAEKMSIAIHALVFETSQFHPSHSDEPESSITSIPSHGLLPDKAIATHPPALKNLPFPSDRFGEPELTIARSSRLALALHGKRNPSPSSTLSTIPSTPFRPTRARETLKGGSKLPNKASTDCAEEGYRNPHPSPQLLPILSMGFRRTRALHSLPSIPRTLARDGIRNPSPCSDNSANSPLSFRRTRRPRLREVGRNLLPCLPHQQASHITLSVQFRLGFPPKPAGRLRPIPISDPSPPSLAQEVGGFANEIPVGGN</sequence>
<keyword evidence="3" id="KW-1185">Reference proteome</keyword>
<protein>
    <submittedName>
        <fullName evidence="2">Uncharacterized protein</fullName>
    </submittedName>
</protein>
<proteinExistence type="predicted"/>
<accession>A0A3N4HFB2</accession>
<feature type="region of interest" description="Disordered" evidence="1">
    <location>
        <begin position="147"/>
        <end position="172"/>
    </location>
</feature>
<dbReference type="Proteomes" id="UP000275078">
    <property type="component" value="Unassembled WGS sequence"/>
</dbReference>
<feature type="region of interest" description="Disordered" evidence="1">
    <location>
        <begin position="287"/>
        <end position="314"/>
    </location>
</feature>
<feature type="region of interest" description="Disordered" evidence="1">
    <location>
        <begin position="207"/>
        <end position="262"/>
    </location>
</feature>
<evidence type="ECO:0000313" key="2">
    <source>
        <dbReference type="EMBL" id="RPA72287.1"/>
    </source>
</evidence>
<reference evidence="2 3" key="1">
    <citation type="journal article" date="2018" name="Nat. Ecol. Evol.">
        <title>Pezizomycetes genomes reveal the molecular basis of ectomycorrhizal truffle lifestyle.</title>
        <authorList>
            <person name="Murat C."/>
            <person name="Payen T."/>
            <person name="Noel B."/>
            <person name="Kuo A."/>
            <person name="Morin E."/>
            <person name="Chen J."/>
            <person name="Kohler A."/>
            <person name="Krizsan K."/>
            <person name="Balestrini R."/>
            <person name="Da Silva C."/>
            <person name="Montanini B."/>
            <person name="Hainaut M."/>
            <person name="Levati E."/>
            <person name="Barry K.W."/>
            <person name="Belfiori B."/>
            <person name="Cichocki N."/>
            <person name="Clum A."/>
            <person name="Dockter R.B."/>
            <person name="Fauchery L."/>
            <person name="Guy J."/>
            <person name="Iotti M."/>
            <person name="Le Tacon F."/>
            <person name="Lindquist E.A."/>
            <person name="Lipzen A."/>
            <person name="Malagnac F."/>
            <person name="Mello A."/>
            <person name="Molinier V."/>
            <person name="Miyauchi S."/>
            <person name="Poulain J."/>
            <person name="Riccioni C."/>
            <person name="Rubini A."/>
            <person name="Sitrit Y."/>
            <person name="Splivallo R."/>
            <person name="Traeger S."/>
            <person name="Wang M."/>
            <person name="Zifcakova L."/>
            <person name="Wipf D."/>
            <person name="Zambonelli A."/>
            <person name="Paolocci F."/>
            <person name="Nowrousian M."/>
            <person name="Ottonello S."/>
            <person name="Baldrian P."/>
            <person name="Spatafora J.W."/>
            <person name="Henrissat B."/>
            <person name="Nagy L.G."/>
            <person name="Aury J.M."/>
            <person name="Wincker P."/>
            <person name="Grigoriev I.V."/>
            <person name="Bonfante P."/>
            <person name="Martin F.M."/>
        </authorList>
    </citation>
    <scope>NUCLEOTIDE SEQUENCE [LARGE SCALE GENOMIC DNA]</scope>
    <source>
        <strain evidence="2 3">RN42</strain>
    </source>
</reference>
<dbReference type="EMBL" id="ML119868">
    <property type="protein sequence ID" value="RPA72287.1"/>
    <property type="molecule type" value="Genomic_DNA"/>
</dbReference>
<feature type="compositionally biased region" description="Low complexity" evidence="1">
    <location>
        <begin position="213"/>
        <end position="225"/>
    </location>
</feature>
<gene>
    <name evidence="2" type="ORF">BJ508DRAFT_381632</name>
</gene>